<evidence type="ECO:0000259" key="2">
    <source>
        <dbReference type="Pfam" id="PF06916"/>
    </source>
</evidence>
<keyword evidence="1" id="KW-0472">Membrane</keyword>
<keyword evidence="1" id="KW-1133">Transmembrane helix</keyword>
<evidence type="ECO:0000256" key="1">
    <source>
        <dbReference type="SAM" id="Phobius"/>
    </source>
</evidence>
<accession>A0A7N0U542</accession>
<dbReference type="Proteomes" id="UP000594263">
    <property type="component" value="Unplaced"/>
</dbReference>
<dbReference type="Gramene" id="Kaladp0055s0160.1.v1.1">
    <property type="protein sequence ID" value="Kaladp0055s0160.1.v1.1"/>
    <property type="gene ID" value="Kaladp0055s0160.v1.1"/>
</dbReference>
<dbReference type="InterPro" id="IPR045866">
    <property type="entry name" value="FAM210A/B-like"/>
</dbReference>
<feature type="domain" description="DUF1279" evidence="2">
    <location>
        <begin position="9"/>
        <end position="138"/>
    </location>
</feature>
<organism evidence="3 4">
    <name type="scientific">Kalanchoe fedtschenkoi</name>
    <name type="common">Lavender scallops</name>
    <name type="synonym">South American air plant</name>
    <dbReference type="NCBI Taxonomy" id="63787"/>
    <lineage>
        <taxon>Eukaryota</taxon>
        <taxon>Viridiplantae</taxon>
        <taxon>Streptophyta</taxon>
        <taxon>Embryophyta</taxon>
        <taxon>Tracheophyta</taxon>
        <taxon>Spermatophyta</taxon>
        <taxon>Magnoliopsida</taxon>
        <taxon>eudicotyledons</taxon>
        <taxon>Gunneridae</taxon>
        <taxon>Pentapetalae</taxon>
        <taxon>Saxifragales</taxon>
        <taxon>Crassulaceae</taxon>
        <taxon>Kalanchoe</taxon>
    </lineage>
</organism>
<dbReference type="GO" id="GO:0005739">
    <property type="term" value="C:mitochondrion"/>
    <property type="evidence" value="ECO:0007669"/>
    <property type="project" value="TreeGrafter"/>
</dbReference>
<feature type="transmembrane region" description="Helical" evidence="1">
    <location>
        <begin position="20"/>
        <end position="40"/>
    </location>
</feature>
<feature type="transmembrane region" description="Helical" evidence="1">
    <location>
        <begin position="124"/>
        <end position="145"/>
    </location>
</feature>
<reference evidence="3" key="1">
    <citation type="submission" date="2021-01" db="UniProtKB">
        <authorList>
            <consortium name="EnsemblPlants"/>
        </authorList>
    </citation>
    <scope>IDENTIFICATION</scope>
</reference>
<dbReference type="PANTHER" id="PTHR21377">
    <property type="entry name" value="PROTEIN FAM210B, MITOCHONDRIAL"/>
    <property type="match status" value="1"/>
</dbReference>
<evidence type="ECO:0000313" key="4">
    <source>
        <dbReference type="Proteomes" id="UP000594263"/>
    </source>
</evidence>
<evidence type="ECO:0000313" key="3">
    <source>
        <dbReference type="EnsemblPlants" id="Kaladp0055s0160.1.v1.1"/>
    </source>
</evidence>
<dbReference type="PANTHER" id="PTHR21377:SF0">
    <property type="entry name" value="PROTEIN FAM210B, MITOCHONDRIAL"/>
    <property type="match status" value="1"/>
</dbReference>
<proteinExistence type="predicted"/>
<dbReference type="OMA" id="IMNNIDV"/>
<dbReference type="Pfam" id="PF06916">
    <property type="entry name" value="FAM210A-B_dom"/>
    <property type="match status" value="1"/>
</dbReference>
<dbReference type="EnsemblPlants" id="Kaladp0055s0160.1.v1.1">
    <property type="protein sequence ID" value="Kaladp0055s0160.1.v1.1"/>
    <property type="gene ID" value="Kaladp0055s0160.v1.1"/>
</dbReference>
<sequence>MAWLAAKGRFREFIGKYGKVAVGVHCSVSFASIAGLYVAIKNNVDVESVLEKIGVVTSSPEDETQQIPSPVTPPSEVVLDDFVTGERGRVTDGGVKPEKKRNKTAEIAASSGGALAAAVLLNKALFPVRVPITIALTPPIARMLARRSVMKNRR</sequence>
<protein>
    <recommendedName>
        <fullName evidence="2">DUF1279 domain-containing protein</fullName>
    </recommendedName>
</protein>
<name>A0A7N0U542_KALFE</name>
<dbReference type="InterPro" id="IPR009688">
    <property type="entry name" value="FAM210A/B-like_dom"/>
</dbReference>
<dbReference type="AlphaFoldDB" id="A0A7N0U542"/>
<keyword evidence="4" id="KW-1185">Reference proteome</keyword>
<keyword evidence="1" id="KW-0812">Transmembrane</keyword>